<evidence type="ECO:0000256" key="3">
    <source>
        <dbReference type="SAM" id="MobiDB-lite"/>
    </source>
</evidence>
<feature type="domain" description="RCC1-like" evidence="4">
    <location>
        <begin position="126"/>
        <end position="496"/>
    </location>
</feature>
<feature type="repeat" description="RCC1" evidence="2">
    <location>
        <begin position="446"/>
        <end position="500"/>
    </location>
</feature>
<feature type="repeat" description="RCC1" evidence="2">
    <location>
        <begin position="271"/>
        <end position="346"/>
    </location>
</feature>
<dbReference type="PROSITE" id="PS50012">
    <property type="entry name" value="RCC1_3"/>
    <property type="match status" value="6"/>
</dbReference>
<dbReference type="PRINTS" id="PR00633">
    <property type="entry name" value="RCCNDNSATION"/>
</dbReference>
<dbReference type="InterPro" id="IPR000408">
    <property type="entry name" value="Reg_chr_condens"/>
</dbReference>
<sequence length="517" mass="56335">MEAKRRKLVKEETELDEPDEAARDNSSSNKEPATDNGVTDLHEADGTEGAADAAPVIKEEDGTSSPETDATEKDGNDDSPLSGDGQDKKRGFRVESKGSPGTVLFSGGTNWDTIGRRPKDKQKAPGAKGHDRNLWGPHRLSCLEGVRVKAAFSGCSACHTVLITDQGQAFTWGRNDKGQLGQCDVKVRDVPTLVDTLKETVVVSAACGRGHTLFLTDHGSVFSCGDNKMGQCGVGSQNQSIHVPTRVVFKVRPVVRVSCGGEFSVMVDCKGAVYTFGCPEYGQLGHNTDGRYFVTSNKLQFKCELVPRRVQIFIDKTREGHVVPVDDVNIVDVASGLNHTIALDRRKRCFSWGFGGYGRLGHNEPKDEMVPRMIKAFDGPNRGLRVIFAGGTFSMALSELGVLYFWGMNNHGGEATMYPKPIQDLTGWNVRDIGCSNKSIVVLADESTISWGPHPTYGELGYGEGRQKSSTTPQEVRLLEGIHIHTVACGLGHSVFIARDDTEEERARIRKLPEFVP</sequence>
<protein>
    <recommendedName>
        <fullName evidence="4">RCC1-like domain-containing protein</fullName>
    </recommendedName>
</protein>
<dbReference type="Pfam" id="PF25390">
    <property type="entry name" value="WD40_RLD"/>
    <property type="match status" value="1"/>
</dbReference>
<feature type="compositionally biased region" description="Basic and acidic residues" evidence="3">
    <location>
        <begin position="114"/>
        <end position="133"/>
    </location>
</feature>
<organism evidence="5">
    <name type="scientific">Ixodes ricinus</name>
    <name type="common">Common tick</name>
    <name type="synonym">Acarus ricinus</name>
    <dbReference type="NCBI Taxonomy" id="34613"/>
    <lineage>
        <taxon>Eukaryota</taxon>
        <taxon>Metazoa</taxon>
        <taxon>Ecdysozoa</taxon>
        <taxon>Arthropoda</taxon>
        <taxon>Chelicerata</taxon>
        <taxon>Arachnida</taxon>
        <taxon>Acari</taxon>
        <taxon>Parasitiformes</taxon>
        <taxon>Ixodida</taxon>
        <taxon>Ixodoidea</taxon>
        <taxon>Ixodidae</taxon>
        <taxon>Ixodinae</taxon>
        <taxon>Ixodes</taxon>
    </lineage>
</organism>
<reference evidence="5" key="1">
    <citation type="journal article" date="2015" name="PLoS Negl. Trop. Dis.">
        <title>Deep Sequencing Analysis of the Ixodes ricinus Haemocytome.</title>
        <authorList>
            <person name="Kotsyfakis M."/>
            <person name="Kopacek P."/>
            <person name="Franta Z."/>
            <person name="Pedra J.H."/>
            <person name="Ribeiro J.M."/>
        </authorList>
    </citation>
    <scope>NUCLEOTIDE SEQUENCE</scope>
</reference>
<dbReference type="EMBL" id="GBIH01002736">
    <property type="protein sequence ID" value="JAC91974.1"/>
    <property type="molecule type" value="mRNA"/>
</dbReference>
<feature type="repeat" description="RCC1" evidence="2">
    <location>
        <begin position="167"/>
        <end position="218"/>
    </location>
</feature>
<dbReference type="InterPro" id="IPR028641">
    <property type="entry name" value="RCC2"/>
</dbReference>
<dbReference type="GO" id="GO:0016020">
    <property type="term" value="C:membrane"/>
    <property type="evidence" value="ECO:0007669"/>
    <property type="project" value="TreeGrafter"/>
</dbReference>
<feature type="repeat" description="RCC1" evidence="2">
    <location>
        <begin position="347"/>
        <end position="400"/>
    </location>
</feature>
<dbReference type="AlphaFoldDB" id="A0A090X8G2"/>
<evidence type="ECO:0000259" key="4">
    <source>
        <dbReference type="Pfam" id="PF25390"/>
    </source>
</evidence>
<accession>A0A090X8G2</accession>
<feature type="region of interest" description="Disordered" evidence="3">
    <location>
        <begin position="1"/>
        <end position="133"/>
    </location>
</feature>
<dbReference type="SUPFAM" id="SSF50985">
    <property type="entry name" value="RCC1/BLIP-II"/>
    <property type="match status" value="1"/>
</dbReference>
<proteinExistence type="evidence at transcript level"/>
<evidence type="ECO:0000256" key="2">
    <source>
        <dbReference type="PROSITE-ProRule" id="PRU00235"/>
    </source>
</evidence>
<dbReference type="InterPro" id="IPR058923">
    <property type="entry name" value="RCC1-like_dom"/>
</dbReference>
<dbReference type="GO" id="GO:0031267">
    <property type="term" value="F:small GTPase binding"/>
    <property type="evidence" value="ECO:0007669"/>
    <property type="project" value="TreeGrafter"/>
</dbReference>
<dbReference type="Gene3D" id="2.130.10.30">
    <property type="entry name" value="Regulator of chromosome condensation 1/beta-lactamase-inhibitor protein II"/>
    <property type="match status" value="2"/>
</dbReference>
<keyword evidence="1" id="KW-0677">Repeat</keyword>
<dbReference type="PROSITE" id="PS00626">
    <property type="entry name" value="RCC1_2"/>
    <property type="match status" value="3"/>
</dbReference>
<feature type="repeat" description="RCC1" evidence="2">
    <location>
        <begin position="219"/>
        <end position="270"/>
    </location>
</feature>
<feature type="repeat" description="RCC1" evidence="2">
    <location>
        <begin position="401"/>
        <end position="446"/>
    </location>
</feature>
<dbReference type="PANTHER" id="PTHR46207">
    <property type="entry name" value="PROTEIN RCC2"/>
    <property type="match status" value="1"/>
</dbReference>
<feature type="compositionally biased region" description="Basic and acidic residues" evidence="3">
    <location>
        <begin position="85"/>
        <end position="96"/>
    </location>
</feature>
<dbReference type="PANTHER" id="PTHR46207:SF1">
    <property type="entry name" value="PROTEIN RCC2"/>
    <property type="match status" value="1"/>
</dbReference>
<name>A0A090X8G2_IXORI</name>
<evidence type="ECO:0000313" key="5">
    <source>
        <dbReference type="EMBL" id="JAC91974.1"/>
    </source>
</evidence>
<dbReference type="InterPro" id="IPR009091">
    <property type="entry name" value="RCC1/BLIP-II"/>
</dbReference>
<evidence type="ECO:0000256" key="1">
    <source>
        <dbReference type="ARBA" id="ARBA00022737"/>
    </source>
</evidence>